<dbReference type="InterPro" id="IPR050327">
    <property type="entry name" value="Proton-linked_MCT"/>
</dbReference>
<feature type="transmembrane region" description="Helical" evidence="2">
    <location>
        <begin position="526"/>
        <end position="543"/>
    </location>
</feature>
<feature type="transmembrane region" description="Helical" evidence="2">
    <location>
        <begin position="123"/>
        <end position="144"/>
    </location>
</feature>
<dbReference type="SUPFAM" id="SSF103473">
    <property type="entry name" value="MFS general substrate transporter"/>
    <property type="match status" value="1"/>
</dbReference>
<keyword evidence="2" id="KW-0812">Transmembrane</keyword>
<dbReference type="EMBL" id="NEVH01002684">
    <property type="protein sequence ID" value="PNF41762.1"/>
    <property type="molecule type" value="Genomic_DNA"/>
</dbReference>
<dbReference type="InterPro" id="IPR011701">
    <property type="entry name" value="MFS"/>
</dbReference>
<reference evidence="3 4" key="1">
    <citation type="submission" date="2017-12" db="EMBL/GenBank/DDBJ databases">
        <title>Hemimetabolous genomes reveal molecular basis of termite eusociality.</title>
        <authorList>
            <person name="Harrison M.C."/>
            <person name="Jongepier E."/>
            <person name="Robertson H.M."/>
            <person name="Arning N."/>
            <person name="Bitard-Feildel T."/>
            <person name="Chao H."/>
            <person name="Childers C.P."/>
            <person name="Dinh H."/>
            <person name="Doddapaneni H."/>
            <person name="Dugan S."/>
            <person name="Gowin J."/>
            <person name="Greiner C."/>
            <person name="Han Y."/>
            <person name="Hu H."/>
            <person name="Hughes D.S.T."/>
            <person name="Huylmans A.-K."/>
            <person name="Kemena C."/>
            <person name="Kremer L.P.M."/>
            <person name="Lee S.L."/>
            <person name="Lopez-Ezquerra A."/>
            <person name="Mallet L."/>
            <person name="Monroy-Kuhn J.M."/>
            <person name="Moser A."/>
            <person name="Murali S.C."/>
            <person name="Muzny D.M."/>
            <person name="Otani S."/>
            <person name="Piulachs M.-D."/>
            <person name="Poelchau M."/>
            <person name="Qu J."/>
            <person name="Schaub F."/>
            <person name="Wada-Katsumata A."/>
            <person name="Worley K.C."/>
            <person name="Xie Q."/>
            <person name="Ylla G."/>
            <person name="Poulsen M."/>
            <person name="Gibbs R.A."/>
            <person name="Schal C."/>
            <person name="Richards S."/>
            <person name="Belles X."/>
            <person name="Korb J."/>
            <person name="Bornberg-Bauer E."/>
        </authorList>
    </citation>
    <scope>NUCLEOTIDE SEQUENCE [LARGE SCALE GENOMIC DNA]</scope>
    <source>
        <tissue evidence="3">Whole body</tissue>
    </source>
</reference>
<dbReference type="InterPro" id="IPR036259">
    <property type="entry name" value="MFS_trans_sf"/>
</dbReference>
<dbReference type="EMBL" id="NEVH01002684">
    <property type="protein sequence ID" value="PNF41763.1"/>
    <property type="molecule type" value="Genomic_DNA"/>
</dbReference>
<dbReference type="Gene3D" id="1.20.1250.20">
    <property type="entry name" value="MFS general substrate transporter like domains"/>
    <property type="match status" value="2"/>
</dbReference>
<feature type="transmembrane region" description="Helical" evidence="2">
    <location>
        <begin position="495"/>
        <end position="514"/>
    </location>
</feature>
<evidence type="ECO:0000256" key="2">
    <source>
        <dbReference type="SAM" id="Phobius"/>
    </source>
</evidence>
<feature type="region of interest" description="Disordered" evidence="1">
    <location>
        <begin position="1"/>
        <end position="22"/>
    </location>
</feature>
<feature type="transmembrane region" description="Helical" evidence="2">
    <location>
        <begin position="188"/>
        <end position="206"/>
    </location>
</feature>
<keyword evidence="2" id="KW-0472">Membrane</keyword>
<dbReference type="EMBL" id="NEVH01002684">
    <property type="protein sequence ID" value="PNF41760.1"/>
    <property type="molecule type" value="Genomic_DNA"/>
</dbReference>
<feature type="transmembrane region" description="Helical" evidence="2">
    <location>
        <begin position="69"/>
        <end position="86"/>
    </location>
</feature>
<dbReference type="PANTHER" id="PTHR11360">
    <property type="entry name" value="MONOCARBOXYLATE TRANSPORTER"/>
    <property type="match status" value="1"/>
</dbReference>
<evidence type="ECO:0000256" key="1">
    <source>
        <dbReference type="SAM" id="MobiDB-lite"/>
    </source>
</evidence>
<organism evidence="3 4">
    <name type="scientific">Cryptotermes secundus</name>
    <dbReference type="NCBI Taxonomy" id="105785"/>
    <lineage>
        <taxon>Eukaryota</taxon>
        <taxon>Metazoa</taxon>
        <taxon>Ecdysozoa</taxon>
        <taxon>Arthropoda</taxon>
        <taxon>Hexapoda</taxon>
        <taxon>Insecta</taxon>
        <taxon>Pterygota</taxon>
        <taxon>Neoptera</taxon>
        <taxon>Polyneoptera</taxon>
        <taxon>Dictyoptera</taxon>
        <taxon>Blattodea</taxon>
        <taxon>Blattoidea</taxon>
        <taxon>Termitoidae</taxon>
        <taxon>Kalotermitidae</taxon>
        <taxon>Cryptotermitinae</taxon>
        <taxon>Cryptotermes</taxon>
    </lineage>
</organism>
<dbReference type="AlphaFoldDB" id="A0A2J7RLP4"/>
<sequence>MGGLNGVNGRHKHGQTQIQESLRPPEGGWGWMVAFGMALMFISTSGHYLSFVPLFSGILEQLGEQTTGATIIMTALTASVNFTGLVTNRLLRTMSYRVVAMLGAFLFALGMLLTVFAQSMVHIVVTYSIIAGIGMGLVAPSSYLAINSYFVSRRGLAMGFCQAGIGLGFIVVPYLVEAMLHSYGFRGTMLLLAGISFNSFVGALLYQPVEWHTVLLRLHKTIVKEDESDMEDVPLGSRPISMIGATTLFMDVIPDEEDDLTMVCSHGNSLANKTAEDTLMSDDTDCEDHVVISRRGSIIISSMPDGRSHQLLLPVQEETGETGRQDLTQFRKSQDNRDGWTTIKRPSISLANYGSNVLMFDNTIVDNSPRKAIGDHILKALHKVSDRFMQPKNEHTWTLLRQVPDEAEEGDYATFSKPSTSSDPPPSVIGPRKSSCCLRLANSLSQSLDLALLKDPIYVNIVLGLSVSFASDTIFFTVFPFHLAQKPWPAFSDKEVALCLSITAGADAVARLILPIVTDRLGVGPRVAYLLGCFLSAVVRSIFASVHGFLTIATMSGVVGFLKGALVVNQSLIIAEQCPLDRFAAAYSLFMVINGVITLCLGPAVGVIRDKTNSFPFSIHVLSAILFLCVLMWVLEYIWVSCRAHTLRSLSHTLKTRLC</sequence>
<feature type="transmembrane region" description="Helical" evidence="2">
    <location>
        <begin position="29"/>
        <end position="49"/>
    </location>
</feature>
<protein>
    <recommendedName>
        <fullName evidence="5">Major facilitator superfamily (MFS) profile domain-containing protein</fullName>
    </recommendedName>
</protein>
<dbReference type="InParanoid" id="A0A2J7RLP4"/>
<name>A0A2J7RLP4_9NEOP</name>
<evidence type="ECO:0000313" key="3">
    <source>
        <dbReference type="EMBL" id="PNF41756.1"/>
    </source>
</evidence>
<gene>
    <name evidence="3" type="ORF">B7P43_G03446</name>
</gene>
<accession>A0A2J7RLP4</accession>
<keyword evidence="4" id="KW-1185">Reference proteome</keyword>
<dbReference type="Proteomes" id="UP000235965">
    <property type="component" value="Unassembled WGS sequence"/>
</dbReference>
<feature type="transmembrane region" description="Helical" evidence="2">
    <location>
        <begin position="617"/>
        <end position="640"/>
    </location>
</feature>
<evidence type="ECO:0000313" key="4">
    <source>
        <dbReference type="Proteomes" id="UP000235965"/>
    </source>
</evidence>
<dbReference type="PANTHER" id="PTHR11360:SF309">
    <property type="entry name" value="MONOCARBOXYLATE TRANSPORTER 7-LIKE PROTEIN"/>
    <property type="match status" value="1"/>
</dbReference>
<dbReference type="OrthoDB" id="6499973at2759"/>
<dbReference type="EMBL" id="NEVH01002684">
    <property type="protein sequence ID" value="PNF41756.1"/>
    <property type="molecule type" value="Genomic_DNA"/>
</dbReference>
<dbReference type="STRING" id="105785.A0A2J7RLP4"/>
<feature type="transmembrane region" description="Helical" evidence="2">
    <location>
        <begin position="549"/>
        <end position="572"/>
    </location>
</feature>
<evidence type="ECO:0008006" key="5">
    <source>
        <dbReference type="Google" id="ProtNLM"/>
    </source>
</evidence>
<feature type="transmembrane region" description="Helical" evidence="2">
    <location>
        <begin position="98"/>
        <end position="117"/>
    </location>
</feature>
<feature type="transmembrane region" description="Helical" evidence="2">
    <location>
        <begin position="156"/>
        <end position="176"/>
    </location>
</feature>
<feature type="transmembrane region" description="Helical" evidence="2">
    <location>
        <begin position="457"/>
        <end position="483"/>
    </location>
</feature>
<proteinExistence type="predicted"/>
<dbReference type="EMBL" id="NEVH01002684">
    <property type="protein sequence ID" value="PNF41758.1"/>
    <property type="molecule type" value="Genomic_DNA"/>
</dbReference>
<dbReference type="EMBL" id="NEVH01002684">
    <property type="protein sequence ID" value="PNF41757.1"/>
    <property type="molecule type" value="Genomic_DNA"/>
</dbReference>
<dbReference type="GO" id="GO:0008028">
    <property type="term" value="F:monocarboxylic acid transmembrane transporter activity"/>
    <property type="evidence" value="ECO:0007669"/>
    <property type="project" value="TreeGrafter"/>
</dbReference>
<dbReference type="Pfam" id="PF07690">
    <property type="entry name" value="MFS_1"/>
    <property type="match status" value="1"/>
</dbReference>
<keyword evidence="2" id="KW-1133">Transmembrane helix</keyword>
<comment type="caution">
    <text evidence="3">The sequence shown here is derived from an EMBL/GenBank/DDBJ whole genome shotgun (WGS) entry which is preliminary data.</text>
</comment>
<feature type="transmembrane region" description="Helical" evidence="2">
    <location>
        <begin position="584"/>
        <end position="605"/>
    </location>
</feature>